<accession>A0ABY4PF56</accession>
<feature type="transmembrane region" description="Helical" evidence="9">
    <location>
        <begin position="224"/>
        <end position="243"/>
    </location>
</feature>
<dbReference type="InterPro" id="IPR004501">
    <property type="entry name" value="PTS_EIIC_3"/>
</dbReference>
<evidence type="ECO:0000256" key="9">
    <source>
        <dbReference type="SAM" id="Phobius"/>
    </source>
</evidence>
<keyword evidence="7 8" id="KW-0472">Membrane</keyword>
<evidence type="ECO:0000256" key="8">
    <source>
        <dbReference type="PIRNR" id="PIRNR006351"/>
    </source>
</evidence>
<evidence type="ECO:0000256" key="6">
    <source>
        <dbReference type="ARBA" id="ARBA00022989"/>
    </source>
</evidence>
<keyword evidence="3 8" id="KW-1003">Cell membrane</keyword>
<evidence type="ECO:0000259" key="10">
    <source>
        <dbReference type="PROSITE" id="PS51105"/>
    </source>
</evidence>
<feature type="transmembrane region" description="Helical" evidence="9">
    <location>
        <begin position="178"/>
        <end position="198"/>
    </location>
</feature>
<dbReference type="Pfam" id="PF02378">
    <property type="entry name" value="PTS_EIIC"/>
    <property type="match status" value="1"/>
</dbReference>
<keyword evidence="11" id="KW-0808">Transferase</keyword>
<dbReference type="RefSeq" id="WP_249513371.1">
    <property type="nucleotide sequence ID" value="NZ_CP093365.1"/>
</dbReference>
<feature type="transmembrane region" description="Helical" evidence="9">
    <location>
        <begin position="381"/>
        <end position="411"/>
    </location>
</feature>
<dbReference type="PANTHER" id="PTHR33989">
    <property type="match status" value="1"/>
</dbReference>
<feature type="transmembrane region" description="Helical" evidence="9">
    <location>
        <begin position="342"/>
        <end position="361"/>
    </location>
</feature>
<gene>
    <name evidence="11" type="primary">celB</name>
    <name evidence="11" type="ORF">MOO47_03280</name>
</gene>
<dbReference type="NCBIfam" id="TIGR00410">
    <property type="entry name" value="lacE"/>
    <property type="match status" value="1"/>
</dbReference>
<dbReference type="PROSITE" id="PS51105">
    <property type="entry name" value="PTS_EIIC_TYPE_3"/>
    <property type="match status" value="1"/>
</dbReference>
<evidence type="ECO:0000256" key="1">
    <source>
        <dbReference type="ARBA" id="ARBA00004651"/>
    </source>
</evidence>
<organism evidence="11 12">
    <name type="scientific">Bombilactobacillus thymidiniphilus</name>
    <dbReference type="NCBI Taxonomy" id="2923363"/>
    <lineage>
        <taxon>Bacteria</taxon>
        <taxon>Bacillati</taxon>
        <taxon>Bacillota</taxon>
        <taxon>Bacilli</taxon>
        <taxon>Lactobacillales</taxon>
        <taxon>Lactobacillaceae</taxon>
        <taxon>Bombilactobacillus</taxon>
    </lineage>
</organism>
<comment type="function">
    <text evidence="8">The phosphoenolpyruvate-dependent sugar phosphotransferase system (PTS), a major carbohydrate active -transport system, catalyzes the phosphorylation of incoming sugar substrates concomitant with their translocation across the cell membrane.</text>
</comment>
<protein>
    <recommendedName>
        <fullName evidence="8">Permease IIC component</fullName>
    </recommendedName>
</protein>
<keyword evidence="12" id="KW-1185">Reference proteome</keyword>
<feature type="transmembrane region" description="Helical" evidence="9">
    <location>
        <begin position="140"/>
        <end position="157"/>
    </location>
</feature>
<dbReference type="PIRSF" id="PIRSF006351">
    <property type="entry name" value="PTS_EIIC-Cellobiose"/>
    <property type="match status" value="1"/>
</dbReference>
<feature type="domain" description="PTS EIIC type-3" evidence="10">
    <location>
        <begin position="8"/>
        <end position="411"/>
    </location>
</feature>
<evidence type="ECO:0000313" key="11">
    <source>
        <dbReference type="EMBL" id="UQS84187.1"/>
    </source>
</evidence>
<dbReference type="GO" id="GO:0016740">
    <property type="term" value="F:transferase activity"/>
    <property type="evidence" value="ECO:0007669"/>
    <property type="project" value="UniProtKB-KW"/>
</dbReference>
<evidence type="ECO:0000256" key="3">
    <source>
        <dbReference type="ARBA" id="ARBA00022475"/>
    </source>
</evidence>
<name>A0ABY4PF56_9LACO</name>
<evidence type="ECO:0000256" key="4">
    <source>
        <dbReference type="ARBA" id="ARBA00022597"/>
    </source>
</evidence>
<feature type="transmembrane region" description="Helical" evidence="9">
    <location>
        <begin position="71"/>
        <end position="96"/>
    </location>
</feature>
<sequence length="428" mass="46891">MAKQDGFLQKKLIPLLQKISAERHMIALRDGMASAIPMIIIGSIFMIIAQFPIKSYLHFMAHVFGPNWATVVQYISNASFHIMGLIAVIGISYSLARSYKVDPFSTSIVALGAFILTIPLKTDKNGALWVPLQQLDSSGLFIAILVGLFVTDLYVWVVHKNWTIKMPESVPPAVSNSFASLIPGAIALFVVWLIRLGVEATPMKSIPNVINFFLQQPLSHLSNTLPGALIAELLVCVLWIFGIHGSNTVAGVMQPIWLAAMAQNATALKAGHALPNIVTQQFFDNFVHMGGSGATLGLALMIAFMSKSKEYKTLGQLVVGPAIFNVNEPIIFGLPIVMNYKIIVPFIAAPLANVLTTYFAMKWGFVAKTMGVMVPWTTPPILSGYLATGHISGAVLQIFNIILDTLIYFVFFRNMDRQKVKEEQQITA</sequence>
<keyword evidence="5 9" id="KW-0812">Transmembrane</keyword>
<dbReference type="InterPro" id="IPR003352">
    <property type="entry name" value="PTS_EIIC"/>
</dbReference>
<keyword evidence="2 8" id="KW-0813">Transport</keyword>
<feature type="transmembrane region" description="Helical" evidence="9">
    <location>
        <begin position="32"/>
        <end position="51"/>
    </location>
</feature>
<reference evidence="11 12" key="1">
    <citation type="journal article" date="2022" name="Int. J. Syst. Evol. Microbiol.">
        <title>Apilactobacillus apisilvae sp. nov., Nicolia spurrieriana gen. nov. sp. nov., Bombilactobacillus folatiphilus sp. nov. and Bombilactobacillus thymidiniphilus sp. nov., four new lactic acid bacterial isolates from stingless bees Tetragonula carbonaria and Austroplebeia australis.</title>
        <authorList>
            <person name="Oliphant S.A."/>
            <person name="Watson-Haigh N.S."/>
            <person name="Sumby K.M."/>
            <person name="Gardner J."/>
            <person name="Groom S."/>
            <person name="Jiranek V."/>
        </authorList>
    </citation>
    <scope>NUCLEOTIDE SEQUENCE [LARGE SCALE GENOMIC DNA]</scope>
    <source>
        <strain evidence="11 12">SG4_A1</strain>
    </source>
</reference>
<dbReference type="PANTHER" id="PTHR33989:SF11">
    <property type="entry name" value="LICHENAN PERMEASE IIC COMPONENT"/>
    <property type="match status" value="1"/>
</dbReference>
<dbReference type="NCBIfam" id="TIGR00359">
    <property type="entry name" value="cello_pts_IIC"/>
    <property type="match status" value="1"/>
</dbReference>
<dbReference type="EMBL" id="CP093365">
    <property type="protein sequence ID" value="UQS84187.1"/>
    <property type="molecule type" value="Genomic_DNA"/>
</dbReference>
<evidence type="ECO:0000256" key="5">
    <source>
        <dbReference type="ARBA" id="ARBA00022692"/>
    </source>
</evidence>
<dbReference type="Proteomes" id="UP000831947">
    <property type="component" value="Chromosome"/>
</dbReference>
<keyword evidence="4 8" id="KW-0762">Sugar transport</keyword>
<feature type="transmembrane region" description="Helical" evidence="9">
    <location>
        <begin position="286"/>
        <end position="305"/>
    </location>
</feature>
<evidence type="ECO:0000256" key="7">
    <source>
        <dbReference type="ARBA" id="ARBA00023136"/>
    </source>
</evidence>
<feature type="transmembrane region" description="Helical" evidence="9">
    <location>
        <begin position="103"/>
        <end position="120"/>
    </location>
</feature>
<keyword evidence="6 9" id="KW-1133">Transmembrane helix</keyword>
<dbReference type="InterPro" id="IPR051088">
    <property type="entry name" value="PTS_Sugar-EIIC/EIIB"/>
</dbReference>
<comment type="subcellular location">
    <subcellularLocation>
        <location evidence="1">Cell membrane</location>
        <topology evidence="1">Multi-pass membrane protein</topology>
    </subcellularLocation>
</comment>
<proteinExistence type="predicted"/>
<dbReference type="InterPro" id="IPR004796">
    <property type="entry name" value="PTS_IIC_cello"/>
</dbReference>
<evidence type="ECO:0000256" key="2">
    <source>
        <dbReference type="ARBA" id="ARBA00022448"/>
    </source>
</evidence>
<evidence type="ECO:0000313" key="12">
    <source>
        <dbReference type="Proteomes" id="UP000831947"/>
    </source>
</evidence>